<evidence type="ECO:0000313" key="1">
    <source>
        <dbReference type="EMBL" id="CAH1782321.1"/>
    </source>
</evidence>
<name>A0A8S4NPQ9_OWEFU</name>
<keyword evidence="2" id="KW-1185">Reference proteome</keyword>
<proteinExistence type="predicted"/>
<dbReference type="AlphaFoldDB" id="A0A8S4NPQ9"/>
<dbReference type="Proteomes" id="UP000749559">
    <property type="component" value="Unassembled WGS sequence"/>
</dbReference>
<gene>
    <name evidence="1" type="ORF">OFUS_LOCUS8781</name>
</gene>
<reference evidence="1" key="1">
    <citation type="submission" date="2022-03" db="EMBL/GenBank/DDBJ databases">
        <authorList>
            <person name="Martin C."/>
        </authorList>
    </citation>
    <scope>NUCLEOTIDE SEQUENCE</scope>
</reference>
<comment type="caution">
    <text evidence="1">The sequence shown here is derived from an EMBL/GenBank/DDBJ whole genome shotgun (WGS) entry which is preliminary data.</text>
</comment>
<evidence type="ECO:0000313" key="2">
    <source>
        <dbReference type="Proteomes" id="UP000749559"/>
    </source>
</evidence>
<accession>A0A8S4NPQ9</accession>
<dbReference type="EMBL" id="CAIIXF020000004">
    <property type="protein sequence ID" value="CAH1782321.1"/>
    <property type="molecule type" value="Genomic_DNA"/>
</dbReference>
<sequence length="137" mass="16150">MVVAITMEDRHWEGVKRIFSKYEERSPNNRIPQKFFRMITTKSWNRITINQAISKAESGSLASAIQWISTKTKQTKWIEQWDMCPDILKWEEAVAANFVQLSDLDDFLGFRIHLLSRHDLDKKIGQEKAIWSNQHTD</sequence>
<protein>
    <submittedName>
        <fullName evidence="1">Uncharacterized protein</fullName>
    </submittedName>
</protein>
<organism evidence="1 2">
    <name type="scientific">Owenia fusiformis</name>
    <name type="common">Polychaete worm</name>
    <dbReference type="NCBI Taxonomy" id="6347"/>
    <lineage>
        <taxon>Eukaryota</taxon>
        <taxon>Metazoa</taxon>
        <taxon>Spiralia</taxon>
        <taxon>Lophotrochozoa</taxon>
        <taxon>Annelida</taxon>
        <taxon>Polychaeta</taxon>
        <taxon>Sedentaria</taxon>
        <taxon>Canalipalpata</taxon>
        <taxon>Sabellida</taxon>
        <taxon>Oweniida</taxon>
        <taxon>Oweniidae</taxon>
        <taxon>Owenia</taxon>
    </lineage>
</organism>